<dbReference type="EMBL" id="RQGP01000022">
    <property type="protein sequence ID" value="TGL90735.1"/>
    <property type="molecule type" value="Genomic_DNA"/>
</dbReference>
<protein>
    <recommendedName>
        <fullName evidence="5">DUF1795 domain-containing protein</fullName>
    </recommendedName>
</protein>
<dbReference type="RefSeq" id="WP_167481686.1">
    <property type="nucleotide sequence ID" value="NZ_RQGP01000022.1"/>
</dbReference>
<keyword evidence="1" id="KW-0472">Membrane</keyword>
<feature type="signal peptide" evidence="2">
    <location>
        <begin position="1"/>
        <end position="20"/>
    </location>
</feature>
<keyword evidence="1" id="KW-1133">Transmembrane helix</keyword>
<gene>
    <name evidence="3" type="ORF">EHQ69_12515</name>
</gene>
<evidence type="ECO:0000256" key="2">
    <source>
        <dbReference type="SAM" id="SignalP"/>
    </source>
</evidence>
<evidence type="ECO:0000313" key="4">
    <source>
        <dbReference type="Proteomes" id="UP000298263"/>
    </source>
</evidence>
<evidence type="ECO:0000256" key="1">
    <source>
        <dbReference type="SAM" id="Phobius"/>
    </source>
</evidence>
<keyword evidence="4" id="KW-1185">Reference proteome</keyword>
<dbReference type="AlphaFoldDB" id="A0A4Z1AH59"/>
<proteinExistence type="predicted"/>
<organism evidence="3 4">
    <name type="scientific">Leptospira congkakensis</name>
    <dbReference type="NCBI Taxonomy" id="2484932"/>
    <lineage>
        <taxon>Bacteria</taxon>
        <taxon>Pseudomonadati</taxon>
        <taxon>Spirochaetota</taxon>
        <taxon>Spirochaetia</taxon>
        <taxon>Leptospirales</taxon>
        <taxon>Leptospiraceae</taxon>
        <taxon>Leptospira</taxon>
    </lineage>
</organism>
<reference evidence="3" key="1">
    <citation type="journal article" date="2019" name="PLoS Negl. Trop. Dis.">
        <title>Revisiting the worldwide diversity of Leptospira species in the environment.</title>
        <authorList>
            <person name="Vincent A.T."/>
            <person name="Schiettekatte O."/>
            <person name="Bourhy P."/>
            <person name="Veyrier F.J."/>
            <person name="Picardeau M."/>
        </authorList>
    </citation>
    <scope>NUCLEOTIDE SEQUENCE [LARGE SCALE GENOMIC DNA]</scope>
    <source>
        <strain evidence="3">201702422</strain>
    </source>
</reference>
<feature type="transmembrane region" description="Helical" evidence="1">
    <location>
        <begin position="175"/>
        <end position="193"/>
    </location>
</feature>
<dbReference type="Proteomes" id="UP000298263">
    <property type="component" value="Unassembled WGS sequence"/>
</dbReference>
<evidence type="ECO:0008006" key="5">
    <source>
        <dbReference type="Google" id="ProtNLM"/>
    </source>
</evidence>
<sequence length="200" mass="23087">MTKKLVILLFLALFQNSLIATPLDLGFVIELPDGWQKDQNEKGPDVYKSPDGEIIFFVNSLYGGPFISARSQEFQNGIRKTLIKENASDIFFDNSAIFMEREAVIVRYNAPSGQQVVSYIFVDQWKYHSIYFISLKDPLLSAEVQSMIRSAHFAIGHWPAWAPPPFELGQFLVKLIYWIVILFLVLFVIRLFWKKKTDTD</sequence>
<keyword evidence="2" id="KW-0732">Signal</keyword>
<name>A0A4Z1AH59_9LEPT</name>
<feature type="chain" id="PRO_5043205187" description="DUF1795 domain-containing protein" evidence="2">
    <location>
        <begin position="21"/>
        <end position="200"/>
    </location>
</feature>
<evidence type="ECO:0000313" key="3">
    <source>
        <dbReference type="EMBL" id="TGL90735.1"/>
    </source>
</evidence>
<accession>A0A4Z1AH59</accession>
<comment type="caution">
    <text evidence="3">The sequence shown here is derived from an EMBL/GenBank/DDBJ whole genome shotgun (WGS) entry which is preliminary data.</text>
</comment>
<keyword evidence="1" id="KW-0812">Transmembrane</keyword>